<dbReference type="GO" id="GO:0044780">
    <property type="term" value="P:bacterial-type flagellum assembly"/>
    <property type="evidence" value="ECO:0007669"/>
    <property type="project" value="UniProtKB-UniRule"/>
</dbReference>
<evidence type="ECO:0000256" key="3">
    <source>
        <dbReference type="ARBA" id="ARBA00022845"/>
    </source>
</evidence>
<comment type="subunit">
    <text evidence="5">Interacts with translational regulator CsrA and flagellin(s).</text>
</comment>
<accession>A0A1H9TAD0</accession>
<dbReference type="OrthoDB" id="9801235at2"/>
<dbReference type="InterPro" id="IPR024046">
    <property type="entry name" value="Flagellar_assmbl_FliW_dom_sf"/>
</dbReference>
<keyword evidence="4 5" id="KW-0143">Chaperone</keyword>
<evidence type="ECO:0000256" key="1">
    <source>
        <dbReference type="ARBA" id="ARBA00022490"/>
    </source>
</evidence>
<reference evidence="6 7" key="1">
    <citation type="submission" date="2016-10" db="EMBL/GenBank/DDBJ databases">
        <authorList>
            <person name="de Groot N.N."/>
        </authorList>
    </citation>
    <scope>NUCLEOTIDE SEQUENCE [LARGE SCALE GENOMIC DNA]</scope>
    <source>
        <strain evidence="6 7">AR40</strain>
    </source>
</reference>
<gene>
    <name evidence="5" type="primary">fliW</name>
    <name evidence="6" type="ORF">SAMN04487884_11440</name>
</gene>
<proteinExistence type="inferred from homology"/>
<dbReference type="AlphaFoldDB" id="A0A1H9TAD0"/>
<dbReference type="EMBL" id="FOGJ01000014">
    <property type="protein sequence ID" value="SER93997.1"/>
    <property type="molecule type" value="Genomic_DNA"/>
</dbReference>
<dbReference type="PANTHER" id="PTHR39190">
    <property type="entry name" value="FLAGELLAR ASSEMBLY FACTOR FLIW"/>
    <property type="match status" value="1"/>
</dbReference>
<dbReference type="Pfam" id="PF02623">
    <property type="entry name" value="FliW"/>
    <property type="match status" value="1"/>
</dbReference>
<keyword evidence="1 5" id="KW-0963">Cytoplasm</keyword>
<dbReference type="Gene3D" id="2.30.290.10">
    <property type="entry name" value="BH3618-like"/>
    <property type="match status" value="1"/>
</dbReference>
<comment type="subcellular location">
    <subcellularLocation>
        <location evidence="5">Cytoplasm</location>
    </subcellularLocation>
</comment>
<evidence type="ECO:0000256" key="2">
    <source>
        <dbReference type="ARBA" id="ARBA00022795"/>
    </source>
</evidence>
<comment type="function">
    <text evidence="5">Acts as an anti-CsrA protein, binds CsrA and prevents it from repressing translation of its target genes, one of which is flagellin. Binds to flagellin and participates in the assembly of the flagellum.</text>
</comment>
<keyword evidence="6" id="KW-0966">Cell projection</keyword>
<name>A0A1H9TAD0_BUTFI</name>
<dbReference type="HAMAP" id="MF_01185">
    <property type="entry name" value="FliW"/>
    <property type="match status" value="1"/>
</dbReference>
<dbReference type="GO" id="GO:0005737">
    <property type="term" value="C:cytoplasm"/>
    <property type="evidence" value="ECO:0007669"/>
    <property type="project" value="UniProtKB-SubCell"/>
</dbReference>
<keyword evidence="3 5" id="KW-0810">Translation regulation</keyword>
<organism evidence="6 7">
    <name type="scientific">Butyrivibrio fibrisolvens</name>
    <dbReference type="NCBI Taxonomy" id="831"/>
    <lineage>
        <taxon>Bacteria</taxon>
        <taxon>Bacillati</taxon>
        <taxon>Bacillota</taxon>
        <taxon>Clostridia</taxon>
        <taxon>Lachnospirales</taxon>
        <taxon>Lachnospiraceae</taxon>
        <taxon>Butyrivibrio</taxon>
    </lineage>
</organism>
<comment type="similarity">
    <text evidence="5">Belongs to the FliW family.</text>
</comment>
<dbReference type="SUPFAM" id="SSF141457">
    <property type="entry name" value="BH3618-like"/>
    <property type="match status" value="1"/>
</dbReference>
<keyword evidence="2 5" id="KW-1005">Bacterial flagellum biogenesis</keyword>
<evidence type="ECO:0000256" key="5">
    <source>
        <dbReference type="HAMAP-Rule" id="MF_01185"/>
    </source>
</evidence>
<protein>
    <recommendedName>
        <fullName evidence="5">Flagellar assembly factor FliW</fullName>
    </recommendedName>
</protein>
<evidence type="ECO:0000256" key="4">
    <source>
        <dbReference type="ARBA" id="ARBA00023186"/>
    </source>
</evidence>
<dbReference type="RefSeq" id="WP_022759114.1">
    <property type="nucleotide sequence ID" value="NZ_FOGJ01000014.1"/>
</dbReference>
<dbReference type="PANTHER" id="PTHR39190:SF1">
    <property type="entry name" value="FLAGELLAR ASSEMBLY FACTOR FLIW"/>
    <property type="match status" value="1"/>
</dbReference>
<dbReference type="GO" id="GO:0006417">
    <property type="term" value="P:regulation of translation"/>
    <property type="evidence" value="ECO:0007669"/>
    <property type="project" value="UniProtKB-KW"/>
</dbReference>
<dbReference type="eggNOG" id="COG1699">
    <property type="taxonomic scope" value="Bacteria"/>
</dbReference>
<keyword evidence="6" id="KW-0969">Cilium</keyword>
<evidence type="ECO:0000313" key="7">
    <source>
        <dbReference type="Proteomes" id="UP000182584"/>
    </source>
</evidence>
<dbReference type="InterPro" id="IPR003775">
    <property type="entry name" value="Flagellar_assembly_factor_FliW"/>
</dbReference>
<sequence>MKIATKIFGEIEIADDKILVFPNGIIGFPDLNRFSLMYDKDKGSHNIQWLQSLDEPAFAMPVMDPLHVQEDYNPEVEDDVLEDVKPITDDNMLVLVTLTVPHDLTKMTANLKGPFIINADTRKGCQVILDDDKYQIKYPIYDILKKMKDNNEKKA</sequence>
<keyword evidence="6" id="KW-0282">Flagellum</keyword>
<evidence type="ECO:0000313" key="6">
    <source>
        <dbReference type="EMBL" id="SER93997.1"/>
    </source>
</evidence>
<dbReference type="Proteomes" id="UP000182584">
    <property type="component" value="Unassembled WGS sequence"/>
</dbReference>